<keyword evidence="3" id="KW-1185">Reference proteome</keyword>
<evidence type="ECO:0000256" key="1">
    <source>
        <dbReference type="SAM" id="SignalP"/>
    </source>
</evidence>
<feature type="signal peptide" evidence="1">
    <location>
        <begin position="1"/>
        <end position="27"/>
    </location>
</feature>
<evidence type="ECO:0000313" key="3">
    <source>
        <dbReference type="Proteomes" id="UP000887023"/>
    </source>
</evidence>
<reference evidence="2" key="1">
    <citation type="submission" date="2021-07" db="EMBL/GenBank/DDBJ databases">
        <title>Candidatus Kaistella beijingensis sp. nov. isolated from a municipal wastewater treatment plant is involved in sludge foaming.</title>
        <authorList>
            <person name="Song Y."/>
            <person name="Liu S.-J."/>
        </authorList>
    </citation>
    <scope>NUCLEOTIDE SEQUENCE</scope>
    <source>
        <strain evidence="2">DSM 43998</strain>
    </source>
</reference>
<keyword evidence="1" id="KW-0732">Signal</keyword>
<evidence type="ECO:0000313" key="2">
    <source>
        <dbReference type="EMBL" id="QXQ14148.1"/>
    </source>
</evidence>
<organism evidence="2 3">
    <name type="scientific">Skermania pinensis</name>
    <dbReference type="NCBI Taxonomy" id="39122"/>
    <lineage>
        <taxon>Bacteria</taxon>
        <taxon>Bacillati</taxon>
        <taxon>Actinomycetota</taxon>
        <taxon>Actinomycetes</taxon>
        <taxon>Mycobacteriales</taxon>
        <taxon>Gordoniaceae</taxon>
        <taxon>Skermania</taxon>
    </lineage>
</organism>
<dbReference type="RefSeq" id="WP_157079657.1">
    <property type="nucleotide sequence ID" value="NZ_CBCRUZ010000026.1"/>
</dbReference>
<dbReference type="Proteomes" id="UP000887023">
    <property type="component" value="Chromosome"/>
</dbReference>
<sequence>MRMFRTKLALTALLMAAPLFGAGQAAAAEPISYGGDCVLQPDNRAATVAALNTKCNGYQLYDIYSKATPGTVPNGRKAGLVNTPSIMVPIASPLWYGKVFFTGGSGGYLTNQTIAGDMVNADVRLGPSPLDGKPAWVLDYTNSPAPFIVDEIREVTPGVWFGYSWWRREAGEKTPLLTFILS</sequence>
<name>A0ABX8S8G4_9ACTN</name>
<accession>A0ABX8S8G4</accession>
<dbReference type="EMBL" id="CP079105">
    <property type="protein sequence ID" value="QXQ14148.1"/>
    <property type="molecule type" value="Genomic_DNA"/>
</dbReference>
<feature type="chain" id="PRO_5047231726" evidence="1">
    <location>
        <begin position="28"/>
        <end position="182"/>
    </location>
</feature>
<proteinExistence type="predicted"/>
<protein>
    <submittedName>
        <fullName evidence="2">Uncharacterized protein</fullName>
    </submittedName>
</protein>
<gene>
    <name evidence="2" type="ORF">KV203_01485</name>
</gene>